<comment type="caution">
    <text evidence="2">The sequence shown here is derived from an EMBL/GenBank/DDBJ whole genome shotgun (WGS) entry which is preliminary data.</text>
</comment>
<dbReference type="Proteomes" id="UP000294489">
    <property type="component" value="Unassembled WGS sequence"/>
</dbReference>
<keyword evidence="1" id="KW-1133">Transmembrane helix</keyword>
<dbReference type="AlphaFoldDB" id="A0A4R8FTQ6"/>
<evidence type="ECO:0000256" key="1">
    <source>
        <dbReference type="SAM" id="Phobius"/>
    </source>
</evidence>
<evidence type="ECO:0000313" key="3">
    <source>
        <dbReference type="Proteomes" id="UP000294489"/>
    </source>
</evidence>
<sequence length="173" mass="20144">MEKIMDALREAGLADGIIIAIAITVIVFPVFWKLWKEAMSIRHASKKDKLQGVFQVLESGGLRSHPLQAELSFKELFGVRLTISEINYFLISESPLADITDYKYGRRYVDFEKDDMRIVTTRTISRLWWQNFFYYFLCWVGGHSYTFTFVYYCCHVLWFQGGSVGSRRCCCNG</sequence>
<keyword evidence="1" id="KW-0812">Transmembrane</keyword>
<organism evidence="2 3">
    <name type="scientific">Modicisalibacter xianhensis</name>
    <dbReference type="NCBI Taxonomy" id="442341"/>
    <lineage>
        <taxon>Bacteria</taxon>
        <taxon>Pseudomonadati</taxon>
        <taxon>Pseudomonadota</taxon>
        <taxon>Gammaproteobacteria</taxon>
        <taxon>Oceanospirillales</taxon>
        <taxon>Halomonadaceae</taxon>
        <taxon>Modicisalibacter</taxon>
    </lineage>
</organism>
<dbReference type="EMBL" id="SOEC01000006">
    <property type="protein sequence ID" value="TDX29844.1"/>
    <property type="molecule type" value="Genomic_DNA"/>
</dbReference>
<feature type="transmembrane region" description="Helical" evidence="1">
    <location>
        <begin position="132"/>
        <end position="158"/>
    </location>
</feature>
<evidence type="ECO:0000313" key="2">
    <source>
        <dbReference type="EMBL" id="TDX29844.1"/>
    </source>
</evidence>
<protein>
    <submittedName>
        <fullName evidence="2">Uncharacterized protein</fullName>
    </submittedName>
</protein>
<accession>A0A4R8FTQ6</accession>
<reference evidence="2 3" key="1">
    <citation type="submission" date="2019-03" db="EMBL/GenBank/DDBJ databases">
        <title>Freshwater and sediment microbial communities from various areas in North America, analyzing microbe dynamics in response to fracking.</title>
        <authorList>
            <person name="Lamendella R."/>
        </authorList>
    </citation>
    <scope>NUCLEOTIDE SEQUENCE [LARGE SCALE GENOMIC DNA]</scope>
    <source>
        <strain evidence="2 3">6_TX</strain>
    </source>
</reference>
<feature type="transmembrane region" description="Helical" evidence="1">
    <location>
        <begin position="12"/>
        <end position="32"/>
    </location>
</feature>
<keyword evidence="1" id="KW-0472">Membrane</keyword>
<name>A0A4R8FTQ6_9GAMM</name>
<gene>
    <name evidence="2" type="ORF">DFO67_10682</name>
</gene>
<proteinExistence type="predicted"/>